<accession>A0A7E5A1Q5</accession>
<dbReference type="WBParaSite" id="Pan_g9413.t2">
    <property type="protein sequence ID" value="Pan_g9413.t2"/>
    <property type="gene ID" value="Pan_g9413"/>
</dbReference>
<dbReference type="CDD" id="cd02510">
    <property type="entry name" value="pp-GalNAc-T"/>
    <property type="match status" value="1"/>
</dbReference>
<dbReference type="Proteomes" id="UP000492821">
    <property type="component" value="Unassembled WGS sequence"/>
</dbReference>
<evidence type="ECO:0000256" key="10">
    <source>
        <dbReference type="ARBA" id="ARBA00037847"/>
    </source>
</evidence>
<organism evidence="13 14">
    <name type="scientific">Panagrellus redivivus</name>
    <name type="common">Microworm</name>
    <dbReference type="NCBI Taxonomy" id="6233"/>
    <lineage>
        <taxon>Eukaryota</taxon>
        <taxon>Metazoa</taxon>
        <taxon>Ecdysozoa</taxon>
        <taxon>Nematoda</taxon>
        <taxon>Chromadorea</taxon>
        <taxon>Rhabditida</taxon>
        <taxon>Tylenchina</taxon>
        <taxon>Panagrolaimomorpha</taxon>
        <taxon>Panagrolaimoidea</taxon>
        <taxon>Panagrolaimidae</taxon>
        <taxon>Panagrellus</taxon>
    </lineage>
</organism>
<dbReference type="GO" id="GO:0005794">
    <property type="term" value="C:Golgi apparatus"/>
    <property type="evidence" value="ECO:0007669"/>
    <property type="project" value="TreeGrafter"/>
</dbReference>
<keyword evidence="13" id="KW-1185">Reference proteome</keyword>
<dbReference type="SUPFAM" id="SSF53448">
    <property type="entry name" value="Nucleotide-diphospho-sugar transferases"/>
    <property type="match status" value="1"/>
</dbReference>
<dbReference type="GO" id="GO:0004653">
    <property type="term" value="F:polypeptide N-acetylgalactosaminyltransferase activity"/>
    <property type="evidence" value="ECO:0007669"/>
    <property type="project" value="TreeGrafter"/>
</dbReference>
<keyword evidence="5" id="KW-0735">Signal-anchor</keyword>
<dbReference type="GO" id="GO:0006493">
    <property type="term" value="P:protein O-linked glycosylation"/>
    <property type="evidence" value="ECO:0007669"/>
    <property type="project" value="TreeGrafter"/>
</dbReference>
<evidence type="ECO:0000256" key="2">
    <source>
        <dbReference type="ARBA" id="ARBA00004922"/>
    </source>
</evidence>
<dbReference type="Gene3D" id="3.90.550.10">
    <property type="entry name" value="Spore Coat Polysaccharide Biosynthesis Protein SpsA, Chain A"/>
    <property type="match status" value="1"/>
</dbReference>
<evidence type="ECO:0000256" key="3">
    <source>
        <dbReference type="ARBA" id="ARBA00005680"/>
    </source>
</evidence>
<dbReference type="Pfam" id="PF00535">
    <property type="entry name" value="Glycos_transf_2"/>
    <property type="match status" value="1"/>
</dbReference>
<feature type="chain" id="PRO_5028831285" evidence="11">
    <location>
        <begin position="17"/>
        <end position="436"/>
    </location>
</feature>
<comment type="subcellular location">
    <subcellularLocation>
        <location evidence="10">Endomembrane system</location>
        <topology evidence="10">Single-pass membrane protein</topology>
    </subcellularLocation>
    <subcellularLocation>
        <location evidence="1">Membrane</location>
        <topology evidence="1">Single-pass type II membrane protein</topology>
    </subcellularLocation>
</comment>
<dbReference type="InterPro" id="IPR045885">
    <property type="entry name" value="GalNAc-T"/>
</dbReference>
<evidence type="ECO:0000256" key="4">
    <source>
        <dbReference type="ARBA" id="ARBA00022692"/>
    </source>
</evidence>
<comment type="similarity">
    <text evidence="3">Belongs to the glycosyltransferase 2 family. GalNAc-T subfamily.</text>
</comment>
<evidence type="ECO:0000259" key="12">
    <source>
        <dbReference type="Pfam" id="PF00535"/>
    </source>
</evidence>
<evidence type="ECO:0000256" key="11">
    <source>
        <dbReference type="SAM" id="SignalP"/>
    </source>
</evidence>
<keyword evidence="11" id="KW-0732">Signal</keyword>
<evidence type="ECO:0000256" key="1">
    <source>
        <dbReference type="ARBA" id="ARBA00004606"/>
    </source>
</evidence>
<keyword evidence="6" id="KW-1133">Transmembrane helix</keyword>
<reference evidence="13" key="1">
    <citation type="journal article" date="2013" name="Genetics">
        <title>The draft genome and transcriptome of Panagrellus redivivus are shaped by the harsh demands of a free-living lifestyle.</title>
        <authorList>
            <person name="Srinivasan J."/>
            <person name="Dillman A.R."/>
            <person name="Macchietto M.G."/>
            <person name="Heikkinen L."/>
            <person name="Lakso M."/>
            <person name="Fracchia K.M."/>
            <person name="Antoshechkin I."/>
            <person name="Mortazavi A."/>
            <person name="Wong G."/>
            <person name="Sternberg P.W."/>
        </authorList>
    </citation>
    <scope>NUCLEOTIDE SEQUENCE [LARGE SCALE GENOMIC DNA]</scope>
    <source>
        <strain evidence="13">MT8872</strain>
    </source>
</reference>
<dbReference type="GO" id="GO:0008593">
    <property type="term" value="P:regulation of Notch signaling pathway"/>
    <property type="evidence" value="ECO:0007669"/>
    <property type="project" value="TreeGrafter"/>
</dbReference>
<dbReference type="AlphaFoldDB" id="A0A7E5A1Q5"/>
<dbReference type="InterPro" id="IPR029044">
    <property type="entry name" value="Nucleotide-diphossugar_trans"/>
</dbReference>
<feature type="domain" description="Glycosyltransferase 2-like" evidence="12">
    <location>
        <begin position="118"/>
        <end position="308"/>
    </location>
</feature>
<protein>
    <submittedName>
        <fullName evidence="14">Glyco_trans_2-like domain-containing protein</fullName>
    </submittedName>
</protein>
<sequence length="436" mass="50690">MWRLWISLLLATVCLADSDGPPDVKVDNPEADKLPECPFIDPIDSMEEWNTYDWTSCNISEPIPADNTTKEWDRYFFGQKSFSFNVLTSDRLGPRRELTPVAHEFCEKVVYDVKLSASIVIIYHNEAFSVLVRMINSIIARTPLGLLHEVLLYDDYSEKEHQFEDALKKYAKLEKWADKITLKFLKSEVRQGLIRAKVYAARQATGDVLVFLDSHCEVTDRWLEPLLAAIEADPKRVVLPIVDLINPMHFKYSKAMVAKGGFDWSLFFQWEYFDWTYFEIDENNVNPFESPGMSGGLLAIKRDYFTKIGEYDLGMEIWGAENIEMSVRVWTCGGSVVVAPCSRVGHVFRQRRPYKGKKEITDTNLHNSVRTARVWFDENLEDFYAARPRGRDIDVGDLSDRIKLRKELDCKPFSWYLDNVYPKLKENFPLRRRTEL</sequence>
<dbReference type="PANTHER" id="PTHR11675">
    <property type="entry name" value="N-ACETYLGALACTOSAMINYLTRANSFERASE"/>
    <property type="match status" value="1"/>
</dbReference>
<evidence type="ECO:0000313" key="13">
    <source>
        <dbReference type="Proteomes" id="UP000492821"/>
    </source>
</evidence>
<proteinExistence type="inferred from homology"/>
<keyword evidence="4" id="KW-0812">Transmembrane</keyword>
<reference evidence="14" key="2">
    <citation type="submission" date="2020-10" db="UniProtKB">
        <authorList>
            <consortium name="WormBaseParasite"/>
        </authorList>
    </citation>
    <scope>IDENTIFICATION</scope>
</reference>
<dbReference type="GO" id="GO:0016020">
    <property type="term" value="C:membrane"/>
    <property type="evidence" value="ECO:0007669"/>
    <property type="project" value="UniProtKB-SubCell"/>
</dbReference>
<name>A0A7E5A1Q5_PANRE</name>
<keyword evidence="9" id="KW-0325">Glycoprotein</keyword>
<keyword evidence="7" id="KW-0472">Membrane</keyword>
<evidence type="ECO:0000256" key="7">
    <source>
        <dbReference type="ARBA" id="ARBA00023136"/>
    </source>
</evidence>
<keyword evidence="8" id="KW-1015">Disulfide bond</keyword>
<comment type="pathway">
    <text evidence="2">Protein modification; protein glycosylation.</text>
</comment>
<evidence type="ECO:0000256" key="5">
    <source>
        <dbReference type="ARBA" id="ARBA00022968"/>
    </source>
</evidence>
<evidence type="ECO:0000256" key="6">
    <source>
        <dbReference type="ARBA" id="ARBA00022989"/>
    </source>
</evidence>
<dbReference type="PANTHER" id="PTHR11675:SF116">
    <property type="entry name" value="N-ACETYLGALACTOSAMINYLTRANSFERASE 8-RELATED"/>
    <property type="match status" value="1"/>
</dbReference>
<evidence type="ECO:0000256" key="9">
    <source>
        <dbReference type="ARBA" id="ARBA00023180"/>
    </source>
</evidence>
<evidence type="ECO:0000256" key="8">
    <source>
        <dbReference type="ARBA" id="ARBA00023157"/>
    </source>
</evidence>
<dbReference type="InterPro" id="IPR001173">
    <property type="entry name" value="Glyco_trans_2-like"/>
</dbReference>
<dbReference type="UniPathway" id="UPA00378"/>
<feature type="signal peptide" evidence="11">
    <location>
        <begin position="1"/>
        <end position="16"/>
    </location>
</feature>
<dbReference type="GO" id="GO:0005112">
    <property type="term" value="F:Notch binding"/>
    <property type="evidence" value="ECO:0007669"/>
    <property type="project" value="TreeGrafter"/>
</dbReference>
<evidence type="ECO:0000313" key="14">
    <source>
        <dbReference type="WBParaSite" id="Pan_g9413.t2"/>
    </source>
</evidence>